<dbReference type="RefSeq" id="WP_122511986.1">
    <property type="nucleotide sequence ID" value="NZ_MWKV01000001.1"/>
</dbReference>
<name>A0AB38UYZ5_9MYCO</name>
<organism evidence="1 2">
    <name type="scientific">Mycobacterium persicum</name>
    <dbReference type="NCBI Taxonomy" id="1487726"/>
    <lineage>
        <taxon>Bacteria</taxon>
        <taxon>Bacillati</taxon>
        <taxon>Actinomycetota</taxon>
        <taxon>Actinomycetes</taxon>
        <taxon>Mycobacteriales</taxon>
        <taxon>Mycobacteriaceae</taxon>
        <taxon>Mycobacterium</taxon>
    </lineage>
</organism>
<dbReference type="InterPro" id="IPR036563">
    <property type="entry name" value="MoaE_sf"/>
</dbReference>
<comment type="caution">
    <text evidence="1">The sequence shown here is derived from an EMBL/GenBank/DDBJ whole genome shotgun (WGS) entry which is preliminary data.</text>
</comment>
<evidence type="ECO:0000313" key="1">
    <source>
        <dbReference type="EMBL" id="VAZ85847.1"/>
    </source>
</evidence>
<dbReference type="EC" id="2.-.-.-" evidence="1"/>
<dbReference type="Gene3D" id="3.90.1170.40">
    <property type="entry name" value="Molybdopterin biosynthesis MoaE subunit"/>
    <property type="match status" value="1"/>
</dbReference>
<dbReference type="InterPro" id="IPR003448">
    <property type="entry name" value="Mopterin_biosynth_MoaE"/>
</dbReference>
<dbReference type="SUPFAM" id="SSF54690">
    <property type="entry name" value="Molybdopterin synthase subunit MoaE"/>
    <property type="match status" value="1"/>
</dbReference>
<sequence length="157" mass="16468">MPANITGAGTGVAGVCHAVVVRAGIETAPIDVGRYQRVVDNPAAGALVTFVGGVRDHDRGRRVVALEYSAHPIAETVLGRLAGDVAHACRGVHGIAAGHRVGRLDVGEVTLCVVVAAEHRHQAFDACSTLVEAVKRDLPVWKLQVFTDGERQWVGAP</sequence>
<accession>A0AB38UYZ5</accession>
<proteinExistence type="predicted"/>
<protein>
    <submittedName>
        <fullName evidence="1">Molybdopterin synthase catalytic subunit 2</fullName>
        <ecNumber evidence="1">2.-.-.-</ecNumber>
    </submittedName>
</protein>
<dbReference type="AlphaFoldDB" id="A0AB38UYZ5"/>
<dbReference type="GO" id="GO:0006777">
    <property type="term" value="P:Mo-molybdopterin cofactor biosynthetic process"/>
    <property type="evidence" value="ECO:0007669"/>
    <property type="project" value="InterPro"/>
</dbReference>
<dbReference type="CDD" id="cd00756">
    <property type="entry name" value="MoaE"/>
    <property type="match status" value="1"/>
</dbReference>
<keyword evidence="1" id="KW-0808">Transferase</keyword>
<dbReference type="Pfam" id="PF02391">
    <property type="entry name" value="MoaE"/>
    <property type="match status" value="1"/>
</dbReference>
<dbReference type="EMBL" id="UPHL01000134">
    <property type="protein sequence ID" value="VAZ85847.1"/>
    <property type="molecule type" value="Genomic_DNA"/>
</dbReference>
<dbReference type="GO" id="GO:0016740">
    <property type="term" value="F:transferase activity"/>
    <property type="evidence" value="ECO:0007669"/>
    <property type="project" value="UniProtKB-KW"/>
</dbReference>
<gene>
    <name evidence="1" type="primary">moaE2_2</name>
    <name evidence="1" type="ORF">LAUMK42_04685</name>
</gene>
<reference evidence="1 2" key="1">
    <citation type="submission" date="2018-09" db="EMBL/GenBank/DDBJ databases">
        <authorList>
            <person name="Tagini F."/>
        </authorList>
    </citation>
    <scope>NUCLEOTIDE SEQUENCE [LARGE SCALE GENOMIC DNA]</scope>
    <source>
        <strain evidence="1 2">MK42</strain>
    </source>
</reference>
<evidence type="ECO:0000313" key="2">
    <source>
        <dbReference type="Proteomes" id="UP000279331"/>
    </source>
</evidence>
<dbReference type="PANTHER" id="PTHR23404">
    <property type="entry name" value="MOLYBDOPTERIN SYNTHASE RELATED"/>
    <property type="match status" value="1"/>
</dbReference>
<dbReference type="Proteomes" id="UP000279331">
    <property type="component" value="Unassembled WGS sequence"/>
</dbReference>